<dbReference type="Pfam" id="PF23057">
    <property type="entry name" value="RBD_ZCCHC3_1st"/>
    <property type="match status" value="1"/>
</dbReference>
<keyword evidence="1" id="KW-0479">Metal-binding</keyword>
<dbReference type="Pfam" id="PF23058">
    <property type="entry name" value="RBD_ZCCHC3_2nd"/>
    <property type="match status" value="1"/>
</dbReference>
<feature type="compositionally biased region" description="Low complexity" evidence="2">
    <location>
        <begin position="429"/>
        <end position="441"/>
    </location>
</feature>
<proteinExistence type="predicted"/>
<dbReference type="GO" id="GO:0003690">
    <property type="term" value="F:double-stranded DNA binding"/>
    <property type="evidence" value="ECO:0007669"/>
    <property type="project" value="InterPro"/>
</dbReference>
<evidence type="ECO:0000256" key="1">
    <source>
        <dbReference type="PROSITE-ProRule" id="PRU00047"/>
    </source>
</evidence>
<accession>A0A803JHZ8</accession>
<dbReference type="GeneTree" id="ENSGT00530000063983"/>
<evidence type="ECO:0000256" key="2">
    <source>
        <dbReference type="SAM" id="MobiDB-lite"/>
    </source>
</evidence>
<sequence length="1373" mass="142648">MSSRSPGLMLRSGLALSGQPQASSRSRPGGLAAKSQSEYEAEGQEKQLYGPADDVAADLPALKPGDQGFQINMAACIRAYKKKKAESESLKAQIKKKKGECSKLTSSARPRKKQEIAALQEKLEELEAEVSLLGQRIGPVREAFDNQDKFKEREERRQRDKDLLKMKHRSISVSSGDESAAPSSRYSVSLGPNPSPSQSPVAPSGSPGLLTEIKALESPTLRPQKLVFSADEIEDIDPKEKVKARKSVKAKETSLFVFAEEDFPVLPAPAGPAPATQGAPPGKPVTSVTVGALSASAPRAPCSLASGSPPCVSGMETGKCVSKPSYLAESSGKGIIACTVIPSVLSHPALYTQVPTTPSIPSSPTDTGKSKTLGFCGKIKPGKSLPTSPMIPSGSFEATENSAICPPGIIACTVIPSVLSHPAMYTEVPTTPSIPSSPTDTGKSKTVSFGGKIKPGEFLPTSPMIPSDSFEATENSAICTHNNIPRTVVPSVLSHQDAAQYTKVPTTPIIPSEAVNPAGTVFDQFEDAVEIREVSGRKEACFSSVPTTPIILSCSVIKTVEGQFEDAADIRGEEVSDRKVSSSPIIISSPAAGTVSRRSEGVISTVEGELCDRQLRNILTTTPMIPCGVSDLVAIQKDTETRGRGTVKNTFTKKSVTLVGSGEVVGKAPPNVNPTALSLSPEQGHRSVLYPQVIIIKAKQPPANGGAPKAPVNVVSVADGSAVRSVGGMAVPVPEVPGISVPNTVPVRSVGLNPVGGMAAGVGEPVPEVPAEPGVSVPNTVPVRSVGLNPVGGMAVPVSEVPAEPGVSVPNTVPVRSVGLNPVGGMAVPVSEVPGISVPNTVPVRSVGGMAVTVPEVPGISVPNTVPVRSVGGMAVTVPEVPGISVPNTVLVRSVGGMAVTVPEVPGISVPNTVPVRSVGGMAVTVPEVPGISVPNTVPVRSVGLNPVGGMAVPVSEVPGISVPNTVLVRSVGGMAVTVPEVPGISVPNTVPVRSVGGMAVPVSEVPGISVPNTVPVRSVGGMAVTVPEVPGISVPNTVPVRSVGLNPVGGMAAGVGEPVPEVPAEPGITVPNTVPVNAVSGSVGDSMVRERLTPGTSQRSFANVTSTGSFSSRGPVNSSVRTAAGGPPALPGPLAGPGPSSSGGGMGGYSSDAARRKNAVKLQWISEGPPPGRDTVIDRVLELGFVAEDFHMFVHNTVFRDYTISFVRLQDLDTFWANYRKVEAEGKWVGFKTIVVSRPGIVKVTILVDNESIPPADLRVWLKRYGEVLGGVQKDLDGRGIWSGGWHVRFRLRTVGNVTQHIPSSAYIGKDRVYCFYPGQPRQCWKCGSSRHFSMDCDKLKCALCLGFGHMAKGCPKKYQVQSLRRTWPRIQ</sequence>
<reference evidence="4" key="1">
    <citation type="journal article" date="2010" name="Science">
        <title>The genome of the Western clawed frog Xenopus tropicalis.</title>
        <authorList>
            <person name="Hellsten U."/>
            <person name="Harland R.M."/>
            <person name="Gilchrist M.J."/>
            <person name="Hendrix D."/>
            <person name="Jurka J."/>
            <person name="Kapitonov V."/>
            <person name="Ovcharenko I."/>
            <person name="Putnam N.H."/>
            <person name="Shu S."/>
            <person name="Taher L."/>
            <person name="Blitz I.L."/>
            <person name="Blumberg B."/>
            <person name="Dichmann D.S."/>
            <person name="Dubchak I."/>
            <person name="Amaya E."/>
            <person name="Detter J.C."/>
            <person name="Fletcher R."/>
            <person name="Gerhard D.S."/>
            <person name="Goodstein D."/>
            <person name="Graves T."/>
            <person name="Grigoriev I.V."/>
            <person name="Grimwood J."/>
            <person name="Kawashima T."/>
            <person name="Lindquist E."/>
            <person name="Lucas S.M."/>
            <person name="Mead P.E."/>
            <person name="Mitros T."/>
            <person name="Ogino H."/>
            <person name="Ohta Y."/>
            <person name="Poliakov A.V."/>
            <person name="Pollet N."/>
            <person name="Robert J."/>
            <person name="Salamov A."/>
            <person name="Sater A.K."/>
            <person name="Schmutz J."/>
            <person name="Terry A."/>
            <person name="Vize P.D."/>
            <person name="Warren W.C."/>
            <person name="Wells D."/>
            <person name="Wills A."/>
            <person name="Wilson R.K."/>
            <person name="Zimmerman L.B."/>
            <person name="Zorn A.M."/>
            <person name="Grainger R."/>
            <person name="Grammer T."/>
            <person name="Khokha M.K."/>
            <person name="Richardson P.M."/>
            <person name="Rokhsar D.S."/>
        </authorList>
    </citation>
    <scope>NUCLEOTIDE SEQUENCE [LARGE SCALE GENOMIC DNA]</scope>
    <source>
        <strain evidence="4">Nigerian</strain>
    </source>
</reference>
<name>A0A803JHZ8_XENTR</name>
<dbReference type="InterPro" id="IPR042509">
    <property type="entry name" value="ZCCHC3"/>
</dbReference>
<dbReference type="Ensembl" id="ENSXETT00000110878">
    <property type="protein sequence ID" value="ENSXETP00000107544"/>
    <property type="gene ID" value="ENSXETG00000046668"/>
</dbReference>
<feature type="region of interest" description="Disordered" evidence="2">
    <location>
        <begin position="142"/>
        <end position="216"/>
    </location>
</feature>
<feature type="region of interest" description="Disordered" evidence="2">
    <location>
        <begin position="429"/>
        <end position="452"/>
    </location>
</feature>
<feature type="domain" description="CCHC-type" evidence="3">
    <location>
        <begin position="1325"/>
        <end position="1340"/>
    </location>
</feature>
<keyword evidence="1" id="KW-0863">Zinc-finger</keyword>
<dbReference type="SMART" id="SM00343">
    <property type="entry name" value="ZnF_C2HC"/>
    <property type="match status" value="2"/>
</dbReference>
<dbReference type="InterPro" id="IPR057810">
    <property type="entry name" value="RBD_ZCCHC3_1st"/>
</dbReference>
<reference evidence="4" key="2">
    <citation type="submission" date="2021-03" db="UniProtKB">
        <authorList>
            <consortium name="Ensembl"/>
        </authorList>
    </citation>
    <scope>IDENTIFICATION</scope>
</reference>
<feature type="compositionally biased region" description="Polar residues" evidence="2">
    <location>
        <begin position="171"/>
        <end position="201"/>
    </location>
</feature>
<dbReference type="Gene3D" id="4.10.60.10">
    <property type="entry name" value="Zinc finger, CCHC-type"/>
    <property type="match status" value="1"/>
</dbReference>
<dbReference type="InterPro" id="IPR057811">
    <property type="entry name" value="RBD_ZCCHC3_2nd"/>
</dbReference>
<dbReference type="InParanoid" id="A0A803JHZ8"/>
<organism evidence="4">
    <name type="scientific">Xenopus tropicalis</name>
    <name type="common">Western clawed frog</name>
    <name type="synonym">Silurana tropicalis</name>
    <dbReference type="NCBI Taxonomy" id="8364"/>
    <lineage>
        <taxon>Eukaryota</taxon>
        <taxon>Metazoa</taxon>
        <taxon>Chordata</taxon>
        <taxon>Craniata</taxon>
        <taxon>Vertebrata</taxon>
        <taxon>Euteleostomi</taxon>
        <taxon>Amphibia</taxon>
        <taxon>Batrachia</taxon>
        <taxon>Anura</taxon>
        <taxon>Pipoidea</taxon>
        <taxon>Pipidae</taxon>
        <taxon>Xenopodinae</taxon>
        <taxon>Xenopus</taxon>
        <taxon>Silurana</taxon>
    </lineage>
</organism>
<dbReference type="PANTHER" id="PTHR22639">
    <property type="entry name" value="GAG-RELATED PROTEIN"/>
    <property type="match status" value="1"/>
</dbReference>
<feature type="region of interest" description="Disordered" evidence="2">
    <location>
        <begin position="85"/>
        <end position="113"/>
    </location>
</feature>
<dbReference type="SUPFAM" id="SSF57756">
    <property type="entry name" value="Retrovirus zinc finger-like domains"/>
    <property type="match status" value="1"/>
</dbReference>
<feature type="region of interest" description="Disordered" evidence="2">
    <location>
        <begin position="1093"/>
        <end position="1153"/>
    </location>
</feature>
<feature type="region of interest" description="Disordered" evidence="2">
    <location>
        <begin position="1"/>
        <end position="52"/>
    </location>
</feature>
<feature type="compositionally biased region" description="Basic and acidic residues" evidence="2">
    <location>
        <begin position="142"/>
        <end position="165"/>
    </location>
</feature>
<dbReference type="InterPro" id="IPR036875">
    <property type="entry name" value="Znf_CCHC_sf"/>
</dbReference>
<dbReference type="GO" id="GO:0008270">
    <property type="term" value="F:zinc ion binding"/>
    <property type="evidence" value="ECO:0007669"/>
    <property type="project" value="UniProtKB-KW"/>
</dbReference>
<evidence type="ECO:0000313" key="4">
    <source>
        <dbReference type="Ensembl" id="ENSXETP00000107544"/>
    </source>
</evidence>
<dbReference type="GO" id="GO:0003723">
    <property type="term" value="F:RNA binding"/>
    <property type="evidence" value="ECO:0007669"/>
    <property type="project" value="InterPro"/>
</dbReference>
<keyword evidence="1" id="KW-0862">Zinc</keyword>
<feature type="compositionally biased region" description="Polar residues" evidence="2">
    <location>
        <begin position="1095"/>
        <end position="1122"/>
    </location>
</feature>
<protein>
    <recommendedName>
        <fullName evidence="3">CCHC-type domain-containing protein</fullName>
    </recommendedName>
</protein>
<dbReference type="InterPro" id="IPR001878">
    <property type="entry name" value="Znf_CCHC"/>
</dbReference>
<dbReference type="PANTHER" id="PTHR22639:SF10">
    <property type="match status" value="1"/>
</dbReference>
<dbReference type="GO" id="GO:0002218">
    <property type="term" value="P:activation of innate immune response"/>
    <property type="evidence" value="ECO:0007669"/>
    <property type="project" value="InterPro"/>
</dbReference>
<evidence type="ECO:0000259" key="3">
    <source>
        <dbReference type="PROSITE" id="PS50158"/>
    </source>
</evidence>
<dbReference type="PROSITE" id="PS50158">
    <property type="entry name" value="ZF_CCHC"/>
    <property type="match status" value="1"/>
</dbReference>